<gene>
    <name evidence="5" type="ORF">ACFONL_18955</name>
</gene>
<accession>A0ABV7UL29</accession>
<keyword evidence="1" id="KW-0805">Transcription regulation</keyword>
<dbReference type="Gene3D" id="1.10.10.10">
    <property type="entry name" value="Winged helix-like DNA-binding domain superfamily/Winged helix DNA-binding domain"/>
    <property type="match status" value="1"/>
</dbReference>
<dbReference type="SMART" id="SM00347">
    <property type="entry name" value="HTH_MARR"/>
    <property type="match status" value="1"/>
</dbReference>
<dbReference type="PANTHER" id="PTHR33164:SF57">
    <property type="entry name" value="MARR-FAMILY TRANSCRIPTIONAL REGULATOR"/>
    <property type="match status" value="1"/>
</dbReference>
<sequence length="147" mass="16432">MTGEPEPDRRWILLMRVTVILHRLLERSGQNGALTVAQYRFLLMLKRGPRRASVLASLSGIGRPTASVLVNAMEKRGLIERYADPDDGRAEMLRLTAGGLASFAEFERIAAGELADYLDVADADALLDRVEELAQVIDRKRDRTARR</sequence>
<dbReference type="PROSITE" id="PS50995">
    <property type="entry name" value="HTH_MARR_2"/>
    <property type="match status" value="1"/>
</dbReference>
<dbReference type="InterPro" id="IPR039422">
    <property type="entry name" value="MarR/SlyA-like"/>
</dbReference>
<organism evidence="5 6">
    <name type="scientific">Camelimonas fluminis</name>
    <dbReference type="NCBI Taxonomy" id="1576911"/>
    <lineage>
        <taxon>Bacteria</taxon>
        <taxon>Pseudomonadati</taxon>
        <taxon>Pseudomonadota</taxon>
        <taxon>Alphaproteobacteria</taxon>
        <taxon>Hyphomicrobiales</taxon>
        <taxon>Chelatococcaceae</taxon>
        <taxon>Camelimonas</taxon>
    </lineage>
</organism>
<evidence type="ECO:0000256" key="2">
    <source>
        <dbReference type="ARBA" id="ARBA00023125"/>
    </source>
</evidence>
<dbReference type="InterPro" id="IPR000835">
    <property type="entry name" value="HTH_MarR-typ"/>
</dbReference>
<dbReference type="PROSITE" id="PS01117">
    <property type="entry name" value="HTH_MARR_1"/>
    <property type="match status" value="1"/>
</dbReference>
<keyword evidence="2" id="KW-0238">DNA-binding</keyword>
<keyword evidence="3" id="KW-0804">Transcription</keyword>
<evidence type="ECO:0000259" key="4">
    <source>
        <dbReference type="PROSITE" id="PS50995"/>
    </source>
</evidence>
<proteinExistence type="predicted"/>
<dbReference type="RefSeq" id="WP_191319270.1">
    <property type="nucleotide sequence ID" value="NZ_BNCG01000007.1"/>
</dbReference>
<dbReference type="EMBL" id="JBHRYC010000093">
    <property type="protein sequence ID" value="MFC3639421.1"/>
    <property type="molecule type" value="Genomic_DNA"/>
</dbReference>
<feature type="domain" description="HTH marR-type" evidence="4">
    <location>
        <begin position="7"/>
        <end position="142"/>
    </location>
</feature>
<dbReference type="Pfam" id="PF12802">
    <property type="entry name" value="MarR_2"/>
    <property type="match status" value="1"/>
</dbReference>
<name>A0ABV7UL29_9HYPH</name>
<dbReference type="InterPro" id="IPR023187">
    <property type="entry name" value="Tscrpt_reg_MarR-type_CS"/>
</dbReference>
<reference evidence="6" key="1">
    <citation type="journal article" date="2019" name="Int. J. Syst. Evol. Microbiol.">
        <title>The Global Catalogue of Microorganisms (GCM) 10K type strain sequencing project: providing services to taxonomists for standard genome sequencing and annotation.</title>
        <authorList>
            <consortium name="The Broad Institute Genomics Platform"/>
            <consortium name="The Broad Institute Genome Sequencing Center for Infectious Disease"/>
            <person name="Wu L."/>
            <person name="Ma J."/>
        </authorList>
    </citation>
    <scope>NUCLEOTIDE SEQUENCE [LARGE SCALE GENOMIC DNA]</scope>
    <source>
        <strain evidence="6">KCTC 42282</strain>
    </source>
</reference>
<protein>
    <submittedName>
        <fullName evidence="5">MarR family winged helix-turn-helix transcriptional regulator</fullName>
    </submittedName>
</protein>
<dbReference type="SUPFAM" id="SSF46785">
    <property type="entry name" value="Winged helix' DNA-binding domain"/>
    <property type="match status" value="1"/>
</dbReference>
<dbReference type="Proteomes" id="UP001595704">
    <property type="component" value="Unassembled WGS sequence"/>
</dbReference>
<keyword evidence="6" id="KW-1185">Reference proteome</keyword>
<evidence type="ECO:0000313" key="5">
    <source>
        <dbReference type="EMBL" id="MFC3639421.1"/>
    </source>
</evidence>
<dbReference type="InterPro" id="IPR036390">
    <property type="entry name" value="WH_DNA-bd_sf"/>
</dbReference>
<evidence type="ECO:0000313" key="6">
    <source>
        <dbReference type="Proteomes" id="UP001595704"/>
    </source>
</evidence>
<dbReference type="InterPro" id="IPR036388">
    <property type="entry name" value="WH-like_DNA-bd_sf"/>
</dbReference>
<dbReference type="PANTHER" id="PTHR33164">
    <property type="entry name" value="TRANSCRIPTIONAL REGULATOR, MARR FAMILY"/>
    <property type="match status" value="1"/>
</dbReference>
<evidence type="ECO:0000256" key="3">
    <source>
        <dbReference type="ARBA" id="ARBA00023163"/>
    </source>
</evidence>
<comment type="caution">
    <text evidence="5">The sequence shown here is derived from an EMBL/GenBank/DDBJ whole genome shotgun (WGS) entry which is preliminary data.</text>
</comment>
<evidence type="ECO:0000256" key="1">
    <source>
        <dbReference type="ARBA" id="ARBA00023015"/>
    </source>
</evidence>